<keyword evidence="1 4" id="KW-0479">Metal-binding</keyword>
<dbReference type="PANTHER" id="PTHR47481:SF41">
    <property type="entry name" value="COPIA-LIKE POLYPROTEIN_RETROTRANSPOSON"/>
    <property type="match status" value="1"/>
</dbReference>
<reference evidence="7 8" key="1">
    <citation type="journal article" date="2018" name="Mol. Plant">
        <title>The genome of Artemisia annua provides insight into the evolution of Asteraceae family and artemisinin biosynthesis.</title>
        <authorList>
            <person name="Shen Q."/>
            <person name="Zhang L."/>
            <person name="Liao Z."/>
            <person name="Wang S."/>
            <person name="Yan T."/>
            <person name="Shi P."/>
            <person name="Liu M."/>
            <person name="Fu X."/>
            <person name="Pan Q."/>
            <person name="Wang Y."/>
            <person name="Lv Z."/>
            <person name="Lu X."/>
            <person name="Zhang F."/>
            <person name="Jiang W."/>
            <person name="Ma Y."/>
            <person name="Chen M."/>
            <person name="Hao X."/>
            <person name="Li L."/>
            <person name="Tang Y."/>
            <person name="Lv G."/>
            <person name="Zhou Y."/>
            <person name="Sun X."/>
            <person name="Brodelius P.E."/>
            <person name="Rose J.K.C."/>
            <person name="Tang K."/>
        </authorList>
    </citation>
    <scope>NUCLEOTIDE SEQUENCE [LARGE SCALE GENOMIC DNA]</scope>
    <source>
        <strain evidence="8">cv. Huhao1</strain>
        <tissue evidence="7">Leaf</tissue>
    </source>
</reference>
<evidence type="ECO:0000313" key="7">
    <source>
        <dbReference type="EMBL" id="PWA80084.1"/>
    </source>
</evidence>
<accession>A0A2U1P2T7</accession>
<dbReference type="Gene3D" id="4.10.1000.10">
    <property type="entry name" value="Zinc finger, CCCH-type"/>
    <property type="match status" value="1"/>
</dbReference>
<protein>
    <submittedName>
        <fullName evidence="7">Myb-like protein P</fullName>
    </submittedName>
</protein>
<evidence type="ECO:0000313" key="8">
    <source>
        <dbReference type="Proteomes" id="UP000245207"/>
    </source>
</evidence>
<dbReference type="PROSITE" id="PS50103">
    <property type="entry name" value="ZF_C3H1"/>
    <property type="match status" value="1"/>
</dbReference>
<dbReference type="Proteomes" id="UP000245207">
    <property type="component" value="Unassembled WGS sequence"/>
</dbReference>
<feature type="compositionally biased region" description="Gly residues" evidence="5">
    <location>
        <begin position="238"/>
        <end position="248"/>
    </location>
</feature>
<feature type="domain" description="C3H1-type" evidence="6">
    <location>
        <begin position="246"/>
        <end position="273"/>
    </location>
</feature>
<evidence type="ECO:0000256" key="2">
    <source>
        <dbReference type="ARBA" id="ARBA00022771"/>
    </source>
</evidence>
<feature type="compositionally biased region" description="Polar residues" evidence="5">
    <location>
        <begin position="214"/>
        <end position="225"/>
    </location>
</feature>
<dbReference type="SMART" id="SM00356">
    <property type="entry name" value="ZnF_C3H1"/>
    <property type="match status" value="1"/>
</dbReference>
<keyword evidence="8" id="KW-1185">Reference proteome</keyword>
<keyword evidence="3 4" id="KW-0862">Zinc</keyword>
<dbReference type="InterPro" id="IPR036855">
    <property type="entry name" value="Znf_CCCH_sf"/>
</dbReference>
<dbReference type="Pfam" id="PF18044">
    <property type="entry name" value="zf-CCCH_4"/>
    <property type="match status" value="1"/>
</dbReference>
<name>A0A2U1P2T7_ARTAN</name>
<feature type="region of interest" description="Disordered" evidence="5">
    <location>
        <begin position="208"/>
        <end position="248"/>
    </location>
</feature>
<dbReference type="InterPro" id="IPR041367">
    <property type="entry name" value="Znf-CCCH_4"/>
</dbReference>
<dbReference type="GO" id="GO:0008270">
    <property type="term" value="F:zinc ion binding"/>
    <property type="evidence" value="ECO:0007669"/>
    <property type="project" value="UniProtKB-KW"/>
</dbReference>
<proteinExistence type="predicted"/>
<evidence type="ECO:0000256" key="4">
    <source>
        <dbReference type="PROSITE-ProRule" id="PRU00723"/>
    </source>
</evidence>
<evidence type="ECO:0000256" key="3">
    <source>
        <dbReference type="ARBA" id="ARBA00022833"/>
    </source>
</evidence>
<keyword evidence="2 4" id="KW-0863">Zinc-finger</keyword>
<dbReference type="PANTHER" id="PTHR47481">
    <property type="match status" value="1"/>
</dbReference>
<dbReference type="SUPFAM" id="SSF90229">
    <property type="entry name" value="CCCH zinc finger"/>
    <property type="match status" value="1"/>
</dbReference>
<evidence type="ECO:0000256" key="1">
    <source>
        <dbReference type="ARBA" id="ARBA00022723"/>
    </source>
</evidence>
<evidence type="ECO:0000256" key="5">
    <source>
        <dbReference type="SAM" id="MobiDB-lite"/>
    </source>
</evidence>
<dbReference type="InterPro" id="IPR000571">
    <property type="entry name" value="Znf_CCCH"/>
</dbReference>
<feature type="zinc finger region" description="C3H1-type" evidence="4">
    <location>
        <begin position="246"/>
        <end position="273"/>
    </location>
</feature>
<gene>
    <name evidence="7" type="ORF">CTI12_AA200210</name>
</gene>
<comment type="caution">
    <text evidence="7">The sequence shown here is derived from an EMBL/GenBank/DDBJ whole genome shotgun (WGS) entry which is preliminary data.</text>
</comment>
<organism evidence="7 8">
    <name type="scientific">Artemisia annua</name>
    <name type="common">Sweet wormwood</name>
    <dbReference type="NCBI Taxonomy" id="35608"/>
    <lineage>
        <taxon>Eukaryota</taxon>
        <taxon>Viridiplantae</taxon>
        <taxon>Streptophyta</taxon>
        <taxon>Embryophyta</taxon>
        <taxon>Tracheophyta</taxon>
        <taxon>Spermatophyta</taxon>
        <taxon>Magnoliopsida</taxon>
        <taxon>eudicotyledons</taxon>
        <taxon>Gunneridae</taxon>
        <taxon>Pentapetalae</taxon>
        <taxon>asterids</taxon>
        <taxon>campanulids</taxon>
        <taxon>Asterales</taxon>
        <taxon>Asteraceae</taxon>
        <taxon>Asteroideae</taxon>
        <taxon>Anthemideae</taxon>
        <taxon>Artemisiinae</taxon>
        <taxon>Artemisia</taxon>
    </lineage>
</organism>
<sequence>MAVDANTPPPPLPNNEKPFGVTNIKTHVPLVLDLDQLNYDAWSELFVSHCDSFGLLDHLEGTTTSANATNPDWKKIDSLVKVWIYGTLSTSLLLQTVLKKNATAASVWKSLKDLFHDNKEARALELENELRSMDLGSMSISDYFKRIKVIADLLANIDSPIEDKTLVMYAINGLDDKFEHVTSIIRHSTKRPTLLEARSMLLVEESRMNRKNKTSVSHENTSSPTVLMAGTNSNRGRSGNGGSNGRGSGELCKNFQKGRCTYGDRCLFLHTKANKPTGNMHNNTNGRQRQWGGMPNAYSPNQWGWVPQQIQYITPRPQWTGPPSVQAAAPQAFSPTGPTGAGILGPAPQQFSPTYGPLGPRPGSASGYWEYGPYGDQATTLPQAFNATTLQVRD</sequence>
<dbReference type="OrthoDB" id="913891at2759"/>
<dbReference type="EMBL" id="PKPP01001767">
    <property type="protein sequence ID" value="PWA80084.1"/>
    <property type="molecule type" value="Genomic_DNA"/>
</dbReference>
<dbReference type="AlphaFoldDB" id="A0A2U1P2T7"/>
<dbReference type="Pfam" id="PF14223">
    <property type="entry name" value="Retrotran_gag_2"/>
    <property type="match status" value="1"/>
</dbReference>
<evidence type="ECO:0000259" key="6">
    <source>
        <dbReference type="PROSITE" id="PS50103"/>
    </source>
</evidence>
<dbReference type="STRING" id="35608.A0A2U1P2T7"/>